<organism evidence="2 3">
    <name type="scientific">Trichogramma brassicae</name>
    <dbReference type="NCBI Taxonomy" id="86971"/>
    <lineage>
        <taxon>Eukaryota</taxon>
        <taxon>Metazoa</taxon>
        <taxon>Ecdysozoa</taxon>
        <taxon>Arthropoda</taxon>
        <taxon>Hexapoda</taxon>
        <taxon>Insecta</taxon>
        <taxon>Pterygota</taxon>
        <taxon>Neoptera</taxon>
        <taxon>Endopterygota</taxon>
        <taxon>Hymenoptera</taxon>
        <taxon>Apocrita</taxon>
        <taxon>Proctotrupomorpha</taxon>
        <taxon>Chalcidoidea</taxon>
        <taxon>Trichogrammatidae</taxon>
        <taxon>Trichogramma</taxon>
    </lineage>
</organism>
<dbReference type="OrthoDB" id="7613962at2759"/>
<proteinExistence type="predicted"/>
<dbReference type="SMART" id="SM00596">
    <property type="entry name" value="PRE_C2HC"/>
    <property type="match status" value="1"/>
</dbReference>
<dbReference type="Proteomes" id="UP000479190">
    <property type="component" value="Unassembled WGS sequence"/>
</dbReference>
<sequence>MRCGSPNTRWYCHVHATYYLYDGRGDRPYMAEHMCIVCFIWKTMLLRADDSYHRACPRADARASSRKICLQTFLRCLERRAVCAQAYYYILLNVWRGRHNVARIPCEKFFFLVDYESLPRAPRESRACASSSFDYLLRLLLPCNVIHKQDLQPLQDVLEKVARSRYTLKILANNQVKIQPSSSENYLPIVNALKERNTLFYTYQPKQDKAYKVVLKNIHPSSNADEMKAEIESHGHVVTRITNIKQHITRKPLPMFFIELKAAENNKSIFELKRLMHQIVSVEPPRKYRDIPQCFKCQRFGHTKNYCYQLPACVKCAGDHLTEACPIKTKIKEVKCVNCDGNHPASYKGCPARKRLQQKLFPAPRERRLSANAQAGTQNQDHRHFRNPSLRNLGLARGGLLHKIKISFPFKYYKLLKSYLENRTFRVHDDPVFTKKIYVNNTIQKMLKKLSRSFHENFLESILKFPRKFPGELTRQSPNALSFVSKLNIGSDQFCKKIVSKLRKQTGPRLRPDLLTKIIIKMTLPNKKDHFALSAKNLKVDSLITSRTYTVTRKMLKN</sequence>
<dbReference type="AlphaFoldDB" id="A0A6H5IX24"/>
<name>A0A6H5IX24_9HYME</name>
<accession>A0A6H5IX24</accession>
<keyword evidence="3" id="KW-1185">Reference proteome</keyword>
<feature type="domain" description="Pre-C2HC" evidence="1">
    <location>
        <begin position="224"/>
        <end position="292"/>
    </location>
</feature>
<evidence type="ECO:0000259" key="1">
    <source>
        <dbReference type="SMART" id="SM00596"/>
    </source>
</evidence>
<dbReference type="EMBL" id="CADCXV010001114">
    <property type="protein sequence ID" value="CAB0041376.1"/>
    <property type="molecule type" value="Genomic_DNA"/>
</dbReference>
<gene>
    <name evidence="2" type="ORF">TBRA_LOCUS13045</name>
</gene>
<reference evidence="2 3" key="1">
    <citation type="submission" date="2020-02" db="EMBL/GenBank/DDBJ databases">
        <authorList>
            <person name="Ferguson B K."/>
        </authorList>
    </citation>
    <scope>NUCLEOTIDE SEQUENCE [LARGE SCALE GENOMIC DNA]</scope>
</reference>
<evidence type="ECO:0000313" key="2">
    <source>
        <dbReference type="EMBL" id="CAB0041376.1"/>
    </source>
</evidence>
<protein>
    <recommendedName>
        <fullName evidence="1">Pre-C2HC domain-containing protein</fullName>
    </recommendedName>
</protein>
<evidence type="ECO:0000313" key="3">
    <source>
        <dbReference type="Proteomes" id="UP000479190"/>
    </source>
</evidence>
<dbReference type="Pfam" id="PF07530">
    <property type="entry name" value="PRE_C2HC"/>
    <property type="match status" value="1"/>
</dbReference>
<dbReference type="InterPro" id="IPR006579">
    <property type="entry name" value="Pre_C2HC_dom"/>
</dbReference>